<protein>
    <submittedName>
        <fullName evidence="1">Uncharacterized protein</fullName>
    </submittedName>
</protein>
<reference evidence="1 2" key="1">
    <citation type="journal article" date="2022" name="Environ. Microbiol. Rep.">
        <title>Eco-phylogenetic analyses reveal divergent evolution of vitamin B12 metabolism in the marine bacterial family 'Psychromonadaceae'.</title>
        <authorList>
            <person name="Jin X."/>
            <person name="Yang Y."/>
            <person name="Cao H."/>
            <person name="Gao B."/>
            <person name="Zhao Z."/>
        </authorList>
    </citation>
    <scope>NUCLEOTIDE SEQUENCE [LARGE SCALE GENOMIC DNA]</scope>
    <source>
        <strain evidence="1 2">MKS20</strain>
    </source>
</reference>
<name>A0ABS8W5W4_9GAMM</name>
<evidence type="ECO:0000313" key="1">
    <source>
        <dbReference type="EMBL" id="MCE2594359.1"/>
    </source>
</evidence>
<gene>
    <name evidence="1" type="ORF">K6Y31_05985</name>
</gene>
<organism evidence="1 2">
    <name type="scientific">Motilimonas cestriensis</name>
    <dbReference type="NCBI Taxonomy" id="2742685"/>
    <lineage>
        <taxon>Bacteria</taxon>
        <taxon>Pseudomonadati</taxon>
        <taxon>Pseudomonadota</taxon>
        <taxon>Gammaproteobacteria</taxon>
        <taxon>Alteromonadales</taxon>
        <taxon>Alteromonadales genera incertae sedis</taxon>
        <taxon>Motilimonas</taxon>
    </lineage>
</organism>
<accession>A0ABS8W5W4</accession>
<dbReference type="Proteomes" id="UP001201273">
    <property type="component" value="Unassembled WGS sequence"/>
</dbReference>
<proteinExistence type="predicted"/>
<sequence length="90" mass="10354">MDEQDWQGYAGELAQHLPRLHQHVQSGRYRAKAIKREWIPKAGGCQHQVLDAVYMAASVKTPYRAKVSLSVRLEVFYKLLNTFLFIGCFS</sequence>
<dbReference type="EMBL" id="JAIMJA010000005">
    <property type="protein sequence ID" value="MCE2594359.1"/>
    <property type="molecule type" value="Genomic_DNA"/>
</dbReference>
<keyword evidence="2" id="KW-1185">Reference proteome</keyword>
<dbReference type="RefSeq" id="WP_233051906.1">
    <property type="nucleotide sequence ID" value="NZ_JAIMJA010000005.1"/>
</dbReference>
<evidence type="ECO:0000313" key="2">
    <source>
        <dbReference type="Proteomes" id="UP001201273"/>
    </source>
</evidence>
<comment type="caution">
    <text evidence="1">The sequence shown here is derived from an EMBL/GenBank/DDBJ whole genome shotgun (WGS) entry which is preliminary data.</text>
</comment>